<keyword evidence="3 6" id="KW-0812">Transmembrane</keyword>
<dbReference type="EMBL" id="DTMQ01000035">
    <property type="protein sequence ID" value="HGE99429.1"/>
    <property type="molecule type" value="Genomic_DNA"/>
</dbReference>
<organism evidence="8">
    <name type="scientific">candidate division WOR-3 bacterium</name>
    <dbReference type="NCBI Taxonomy" id="2052148"/>
    <lineage>
        <taxon>Bacteria</taxon>
        <taxon>Bacteria division WOR-3</taxon>
    </lineage>
</organism>
<gene>
    <name evidence="8" type="ORF">ENX07_05090</name>
</gene>
<feature type="domain" description="Cytochrome C biogenesis protein transmembrane" evidence="7">
    <location>
        <begin position="21"/>
        <end position="229"/>
    </location>
</feature>
<feature type="transmembrane region" description="Helical" evidence="6">
    <location>
        <begin position="98"/>
        <end position="121"/>
    </location>
</feature>
<dbReference type="InterPro" id="IPR003834">
    <property type="entry name" value="Cyt_c_assmbl_TM_dom"/>
</dbReference>
<feature type="transmembrane region" description="Helical" evidence="6">
    <location>
        <begin position="213"/>
        <end position="232"/>
    </location>
</feature>
<dbReference type="Pfam" id="PF02683">
    <property type="entry name" value="DsbD_TM"/>
    <property type="match status" value="1"/>
</dbReference>
<feature type="transmembrane region" description="Helical" evidence="6">
    <location>
        <begin position="170"/>
        <end position="193"/>
    </location>
</feature>
<evidence type="ECO:0000256" key="4">
    <source>
        <dbReference type="ARBA" id="ARBA00022989"/>
    </source>
</evidence>
<dbReference type="AlphaFoldDB" id="A0A7C3UV80"/>
<comment type="caution">
    <text evidence="8">The sequence shown here is derived from an EMBL/GenBank/DDBJ whole genome shotgun (WGS) entry which is preliminary data.</text>
</comment>
<keyword evidence="4 6" id="KW-1133">Transmembrane helix</keyword>
<name>A0A7C3UV80_UNCW3</name>
<evidence type="ECO:0000256" key="3">
    <source>
        <dbReference type="ARBA" id="ARBA00022692"/>
    </source>
</evidence>
<comment type="subcellular location">
    <subcellularLocation>
        <location evidence="1">Membrane</location>
        <topology evidence="1">Multi-pass membrane protein</topology>
    </subcellularLocation>
</comment>
<proteinExistence type="inferred from homology"/>
<feature type="transmembrane region" description="Helical" evidence="6">
    <location>
        <begin position="60"/>
        <end position="86"/>
    </location>
</feature>
<dbReference type="GO" id="GO:0016020">
    <property type="term" value="C:membrane"/>
    <property type="evidence" value="ECO:0007669"/>
    <property type="project" value="UniProtKB-SubCell"/>
</dbReference>
<evidence type="ECO:0000313" key="8">
    <source>
        <dbReference type="EMBL" id="HGE99429.1"/>
    </source>
</evidence>
<evidence type="ECO:0000259" key="7">
    <source>
        <dbReference type="Pfam" id="PF02683"/>
    </source>
</evidence>
<feature type="transmembrane region" description="Helical" evidence="6">
    <location>
        <begin position="133"/>
        <end position="163"/>
    </location>
</feature>
<evidence type="ECO:0000256" key="2">
    <source>
        <dbReference type="ARBA" id="ARBA00006143"/>
    </source>
</evidence>
<accession>A0A7C3UV80</accession>
<evidence type="ECO:0000256" key="1">
    <source>
        <dbReference type="ARBA" id="ARBA00004141"/>
    </source>
</evidence>
<comment type="similarity">
    <text evidence="2">Belongs to the DsbD family.</text>
</comment>
<keyword evidence="5 6" id="KW-0472">Membrane</keyword>
<reference evidence="8" key="1">
    <citation type="journal article" date="2020" name="mSystems">
        <title>Genome- and Community-Level Interaction Insights into Carbon Utilization and Element Cycling Functions of Hydrothermarchaeota in Hydrothermal Sediment.</title>
        <authorList>
            <person name="Zhou Z."/>
            <person name="Liu Y."/>
            <person name="Xu W."/>
            <person name="Pan J."/>
            <person name="Luo Z.H."/>
            <person name="Li M."/>
        </authorList>
    </citation>
    <scope>NUCLEOTIDE SEQUENCE [LARGE SCALE GENOMIC DNA]</scope>
    <source>
        <strain evidence="8">SpSt-906</strain>
    </source>
</reference>
<dbReference type="GO" id="GO:0017004">
    <property type="term" value="P:cytochrome complex assembly"/>
    <property type="evidence" value="ECO:0007669"/>
    <property type="project" value="InterPro"/>
</dbReference>
<evidence type="ECO:0000256" key="6">
    <source>
        <dbReference type="SAM" id="Phobius"/>
    </source>
</evidence>
<sequence>MVRSVLEWLSQAIGSSLGIAFLGSFLWGVLSILLSPCHLTSIPLIVGFISGQENASTRRAFILSLLFATGILLTIAAIGIATALLSRMLGDIGPYANYLLAGIFLLVGLYLLDVISLPGLGGPGQGVCQRRGAFAAFLLGLLFGIGLGPCTFAYMAPMLGIIFKLGARRFLFSLFLLLIYALGHCSIIVGAGTLTEVVERYLNWHTRSQGLTIVKKVCGVLVICGGLYLIWIA</sequence>
<dbReference type="PANTHER" id="PTHR31272:SF6">
    <property type="entry name" value="CYTOCHROME C-TYPE BIOGENESIS CCDA-LIKE CHLOROPLASTIC PROTEIN"/>
    <property type="match status" value="1"/>
</dbReference>
<evidence type="ECO:0000256" key="5">
    <source>
        <dbReference type="ARBA" id="ARBA00023136"/>
    </source>
</evidence>
<dbReference type="InterPro" id="IPR051790">
    <property type="entry name" value="Cytochrome_c-biogenesis_DsbD"/>
</dbReference>
<protein>
    <submittedName>
        <fullName evidence="8">Cytochrome C biogenesis protein</fullName>
    </submittedName>
</protein>
<dbReference type="PANTHER" id="PTHR31272">
    <property type="entry name" value="CYTOCHROME C-TYPE BIOGENESIS PROTEIN HI_1454-RELATED"/>
    <property type="match status" value="1"/>
</dbReference>